<comment type="caution">
    <text evidence="1">The sequence shown here is derived from an EMBL/GenBank/DDBJ whole genome shotgun (WGS) entry which is preliminary data.</text>
</comment>
<accession>X1MYY8</accession>
<dbReference type="Gene3D" id="3.40.50.150">
    <property type="entry name" value="Vaccinia Virus protein VP39"/>
    <property type="match status" value="1"/>
</dbReference>
<sequence length="66" mass="7212">GELPEEVRDDAEAWAGCIAGALPEKEYLQSIKRAGFVNVRVVSKASFGLISSDKIEAHKPSWQTKP</sequence>
<feature type="non-terminal residue" evidence="1">
    <location>
        <position position="1"/>
    </location>
</feature>
<protein>
    <submittedName>
        <fullName evidence="1">Uncharacterized protein</fullName>
    </submittedName>
</protein>
<dbReference type="AlphaFoldDB" id="X1MYY8"/>
<dbReference type="EMBL" id="BARV01005138">
    <property type="protein sequence ID" value="GAI11569.1"/>
    <property type="molecule type" value="Genomic_DNA"/>
</dbReference>
<reference evidence="1" key="1">
    <citation type="journal article" date="2014" name="Front. Microbiol.">
        <title>High frequency of phylogenetically diverse reductive dehalogenase-homologous genes in deep subseafloor sedimentary metagenomes.</title>
        <authorList>
            <person name="Kawai M."/>
            <person name="Futagami T."/>
            <person name="Toyoda A."/>
            <person name="Takaki Y."/>
            <person name="Nishi S."/>
            <person name="Hori S."/>
            <person name="Arai W."/>
            <person name="Tsubouchi T."/>
            <person name="Morono Y."/>
            <person name="Uchiyama I."/>
            <person name="Ito T."/>
            <person name="Fujiyama A."/>
            <person name="Inagaki F."/>
            <person name="Takami H."/>
        </authorList>
    </citation>
    <scope>NUCLEOTIDE SEQUENCE</scope>
    <source>
        <strain evidence="1">Expedition CK06-06</strain>
    </source>
</reference>
<dbReference type="InterPro" id="IPR029063">
    <property type="entry name" value="SAM-dependent_MTases_sf"/>
</dbReference>
<evidence type="ECO:0000313" key="1">
    <source>
        <dbReference type="EMBL" id="GAI11569.1"/>
    </source>
</evidence>
<proteinExistence type="predicted"/>
<name>X1MYY8_9ZZZZ</name>
<gene>
    <name evidence="1" type="ORF">S06H3_10871</name>
</gene>
<organism evidence="1">
    <name type="scientific">marine sediment metagenome</name>
    <dbReference type="NCBI Taxonomy" id="412755"/>
    <lineage>
        <taxon>unclassified sequences</taxon>
        <taxon>metagenomes</taxon>
        <taxon>ecological metagenomes</taxon>
    </lineage>
</organism>